<dbReference type="OrthoDB" id="4183744at2759"/>
<dbReference type="VEuPathDB" id="FungiDB:I7I51_05379"/>
<evidence type="ECO:0000313" key="3">
    <source>
        <dbReference type="Proteomes" id="UP000663671"/>
    </source>
</evidence>
<dbReference type="Proteomes" id="UP000663671">
    <property type="component" value="Chromosome 4"/>
</dbReference>
<gene>
    <name evidence="2" type="ORF">I7I51_05379</name>
</gene>
<feature type="region of interest" description="Disordered" evidence="1">
    <location>
        <begin position="58"/>
        <end position="78"/>
    </location>
</feature>
<dbReference type="AlphaFoldDB" id="A0A8A1M3F0"/>
<feature type="compositionally biased region" description="Basic and acidic residues" evidence="1">
    <location>
        <begin position="67"/>
        <end position="78"/>
    </location>
</feature>
<protein>
    <submittedName>
        <fullName evidence="2">Uncharacterized protein</fullName>
    </submittedName>
</protein>
<name>A0A8A1M3F0_AJECA</name>
<evidence type="ECO:0000313" key="2">
    <source>
        <dbReference type="EMBL" id="QSS60579.1"/>
    </source>
</evidence>
<evidence type="ECO:0000256" key="1">
    <source>
        <dbReference type="SAM" id="MobiDB-lite"/>
    </source>
</evidence>
<dbReference type="EMBL" id="CP069110">
    <property type="protein sequence ID" value="QSS60579.1"/>
    <property type="molecule type" value="Genomic_DNA"/>
</dbReference>
<reference evidence="2" key="1">
    <citation type="submission" date="2021-01" db="EMBL/GenBank/DDBJ databases">
        <title>Chromosome-level genome assembly of a human fungal pathogen reveals clustering of transcriptionally co-regulated genes.</title>
        <authorList>
            <person name="Voorhies M."/>
            <person name="Cohen S."/>
            <person name="Shea T.P."/>
            <person name="Petrus S."/>
            <person name="Munoz J.F."/>
            <person name="Poplawski S."/>
            <person name="Goldman W.E."/>
            <person name="Michael T."/>
            <person name="Cuomo C.A."/>
            <person name="Sil A."/>
            <person name="Beyhan S."/>
        </authorList>
    </citation>
    <scope>NUCLEOTIDE SEQUENCE</scope>
    <source>
        <strain evidence="2">WU24</strain>
    </source>
</reference>
<accession>A0A8A1M3F0</accession>
<proteinExistence type="predicted"/>
<sequence length="149" mass="16788">MSQQNSRSVSCGADKLVCTTLEELLQRNPQKRMSDLPTGTRVLVNAQYWVTVGKDGPQGESGVWTQRMEKNSPDGKDSERITEIKRLQEERAALEACLLIVRKADSEAKNMLVNLPFISNNIFSYVAVSKFNLFQSEGSRVTDDEWEMA</sequence>
<organism evidence="2 3">
    <name type="scientific">Ajellomyces capsulatus</name>
    <name type="common">Darling's disease fungus</name>
    <name type="synonym">Histoplasma capsulatum</name>
    <dbReference type="NCBI Taxonomy" id="5037"/>
    <lineage>
        <taxon>Eukaryota</taxon>
        <taxon>Fungi</taxon>
        <taxon>Dikarya</taxon>
        <taxon>Ascomycota</taxon>
        <taxon>Pezizomycotina</taxon>
        <taxon>Eurotiomycetes</taxon>
        <taxon>Eurotiomycetidae</taxon>
        <taxon>Onygenales</taxon>
        <taxon>Ajellomycetaceae</taxon>
        <taxon>Histoplasma</taxon>
    </lineage>
</organism>